<dbReference type="Proteomes" id="UP001642360">
    <property type="component" value="Unassembled WGS sequence"/>
</dbReference>
<accession>A0ABC8TZ27</accession>
<keyword evidence="2" id="KW-1185">Reference proteome</keyword>
<name>A0ABC8TZ27_9AQUA</name>
<organism evidence="1 2">
    <name type="scientific">Ilex paraguariensis</name>
    <name type="common">yerba mate</name>
    <dbReference type="NCBI Taxonomy" id="185542"/>
    <lineage>
        <taxon>Eukaryota</taxon>
        <taxon>Viridiplantae</taxon>
        <taxon>Streptophyta</taxon>
        <taxon>Embryophyta</taxon>
        <taxon>Tracheophyta</taxon>
        <taxon>Spermatophyta</taxon>
        <taxon>Magnoliopsida</taxon>
        <taxon>eudicotyledons</taxon>
        <taxon>Gunneridae</taxon>
        <taxon>Pentapetalae</taxon>
        <taxon>asterids</taxon>
        <taxon>campanulids</taxon>
        <taxon>Aquifoliales</taxon>
        <taxon>Aquifoliaceae</taxon>
        <taxon>Ilex</taxon>
    </lineage>
</organism>
<dbReference type="SUPFAM" id="SSF50978">
    <property type="entry name" value="WD40 repeat-like"/>
    <property type="match status" value="1"/>
</dbReference>
<comment type="caution">
    <text evidence="1">The sequence shown here is derived from an EMBL/GenBank/DDBJ whole genome shotgun (WGS) entry which is preliminary data.</text>
</comment>
<proteinExistence type="predicted"/>
<dbReference type="InterPro" id="IPR036322">
    <property type="entry name" value="WD40_repeat_dom_sf"/>
</dbReference>
<protein>
    <submittedName>
        <fullName evidence="1">Uncharacterized protein</fullName>
    </submittedName>
</protein>
<sequence>MSKILLGPTSFVGPLAWVSLTEEFLEGGIVTGGMDTHAALVWDLAIGEKVQSPKCHQVQVTGIALDGLDIASSSVD</sequence>
<reference evidence="1 2" key="1">
    <citation type="submission" date="2024-02" db="EMBL/GenBank/DDBJ databases">
        <authorList>
            <person name="Vignale AGUSTIN F."/>
            <person name="Sosa J E."/>
            <person name="Modenutti C."/>
        </authorList>
    </citation>
    <scope>NUCLEOTIDE SEQUENCE [LARGE SCALE GENOMIC DNA]</scope>
</reference>
<gene>
    <name evidence="1" type="ORF">ILEXP_LOCUS42832</name>
</gene>
<dbReference type="AlphaFoldDB" id="A0ABC8TZ27"/>
<evidence type="ECO:0000313" key="2">
    <source>
        <dbReference type="Proteomes" id="UP001642360"/>
    </source>
</evidence>
<evidence type="ECO:0000313" key="1">
    <source>
        <dbReference type="EMBL" id="CAK9173087.1"/>
    </source>
</evidence>
<dbReference type="EMBL" id="CAUOFW020006168">
    <property type="protein sequence ID" value="CAK9173087.1"/>
    <property type="molecule type" value="Genomic_DNA"/>
</dbReference>